<feature type="transmembrane region" description="Helical" evidence="1">
    <location>
        <begin position="55"/>
        <end position="73"/>
    </location>
</feature>
<proteinExistence type="predicted"/>
<reference evidence="3" key="1">
    <citation type="submission" date="2023-07" db="EMBL/GenBank/DDBJ databases">
        <title>30 novel species of actinomycetes from the DSMZ collection.</title>
        <authorList>
            <person name="Nouioui I."/>
        </authorList>
    </citation>
    <scope>NUCLEOTIDE SEQUENCE [LARGE SCALE GENOMIC DNA]</scope>
    <source>
        <strain evidence="3">DSM 45834</strain>
    </source>
</reference>
<gene>
    <name evidence="2" type="ORF">RM445_28275</name>
</gene>
<evidence type="ECO:0000313" key="3">
    <source>
        <dbReference type="Proteomes" id="UP001183202"/>
    </source>
</evidence>
<feature type="transmembrane region" description="Helical" evidence="1">
    <location>
        <begin position="165"/>
        <end position="182"/>
    </location>
</feature>
<comment type="caution">
    <text evidence="2">The sequence shown here is derived from an EMBL/GenBank/DDBJ whole genome shotgun (WGS) entry which is preliminary data.</text>
</comment>
<sequence length="208" mass="22352">MSMLKVLTGFIPWIVFSLVATREGAGAVTTAALLAFFVAAAFLIVSRVRGRSPKLLEVTGAVVFAAFGIVGAVNPAVDAFLADYGRALATLILAVAIFALLPVLPFTEQYARETVPQQYWHSPVFRSVNRRISAAWGAVIAGHAVSTALASVLTEPATTLPSRPVDLLFNWVIPVLLTWWAWRYTARISAHAHDAATARTAHQTATQV</sequence>
<dbReference type="EMBL" id="JAVREJ010000031">
    <property type="protein sequence ID" value="MDT0353409.1"/>
    <property type="molecule type" value="Genomic_DNA"/>
</dbReference>
<evidence type="ECO:0000313" key="2">
    <source>
        <dbReference type="EMBL" id="MDT0353409.1"/>
    </source>
</evidence>
<feature type="transmembrane region" description="Helical" evidence="1">
    <location>
        <begin position="134"/>
        <end position="153"/>
    </location>
</feature>
<keyword evidence="1" id="KW-0472">Membrane</keyword>
<accession>A0ABU2NLC6</accession>
<feature type="transmembrane region" description="Helical" evidence="1">
    <location>
        <begin position="85"/>
        <end position="104"/>
    </location>
</feature>
<dbReference type="Proteomes" id="UP001183202">
    <property type="component" value="Unassembled WGS sequence"/>
</dbReference>
<organism evidence="2 3">
    <name type="scientific">Pseudonocardia charpentierae</name>
    <dbReference type="NCBI Taxonomy" id="3075545"/>
    <lineage>
        <taxon>Bacteria</taxon>
        <taxon>Bacillati</taxon>
        <taxon>Actinomycetota</taxon>
        <taxon>Actinomycetes</taxon>
        <taxon>Pseudonocardiales</taxon>
        <taxon>Pseudonocardiaceae</taxon>
        <taxon>Pseudonocardia</taxon>
    </lineage>
</organism>
<evidence type="ECO:0000256" key="1">
    <source>
        <dbReference type="SAM" id="Phobius"/>
    </source>
</evidence>
<feature type="transmembrane region" description="Helical" evidence="1">
    <location>
        <begin position="31"/>
        <end position="48"/>
    </location>
</feature>
<keyword evidence="1" id="KW-1133">Transmembrane helix</keyword>
<keyword evidence="1" id="KW-0812">Transmembrane</keyword>
<name>A0ABU2NLC6_9PSEU</name>
<keyword evidence="3" id="KW-1185">Reference proteome</keyword>
<dbReference type="RefSeq" id="WP_311559923.1">
    <property type="nucleotide sequence ID" value="NZ_JAVREJ010000031.1"/>
</dbReference>
<evidence type="ECO:0008006" key="4">
    <source>
        <dbReference type="Google" id="ProtNLM"/>
    </source>
</evidence>
<protein>
    <recommendedName>
        <fullName evidence="4">Intracellular septation protein A</fullName>
    </recommendedName>
</protein>